<feature type="transmembrane region" description="Helical" evidence="6">
    <location>
        <begin position="30"/>
        <end position="49"/>
    </location>
</feature>
<evidence type="ECO:0000259" key="7">
    <source>
        <dbReference type="Pfam" id="PF09335"/>
    </source>
</evidence>
<sequence length="265" mass="29833">MELENELDYEMRDRLVSPEEIDANPWLKTWGFRFAILAAVAGLVGIMYYEFSDYLSLEYLATKEAALRDLQSEHPIASYAIVFLLYTVLLAIGVPLCALMTIICGWLFGFVPAILLASFGSTAAGALNFIGCRYFCREWVEKTLGDTLEKFNEQLEESAAFYLFVTRLIPQIPFVLVNLLMGLSPISLKTFWWVSQLAMLPALLVFVWIGTTLPNLKTISEEGMSSVLSWQLMLSLAATGLIPLLIRFALHGYEKKKEKKKHAPA</sequence>
<dbReference type="PANTHER" id="PTHR12677:SF59">
    <property type="entry name" value="GOLGI APPARATUS MEMBRANE PROTEIN TVP38-RELATED"/>
    <property type="match status" value="1"/>
</dbReference>
<accession>A0A2S8FZ43</accession>
<protein>
    <recommendedName>
        <fullName evidence="6">TVP38/TMEM64 family membrane protein</fullName>
    </recommendedName>
</protein>
<gene>
    <name evidence="8" type="ORF">C5Y83_05810</name>
</gene>
<evidence type="ECO:0000256" key="5">
    <source>
        <dbReference type="ARBA" id="ARBA00023136"/>
    </source>
</evidence>
<evidence type="ECO:0000256" key="4">
    <source>
        <dbReference type="ARBA" id="ARBA00022989"/>
    </source>
</evidence>
<feature type="domain" description="VTT" evidence="7">
    <location>
        <begin position="99"/>
        <end position="211"/>
    </location>
</feature>
<dbReference type="PANTHER" id="PTHR12677">
    <property type="entry name" value="GOLGI APPARATUS MEMBRANE PROTEIN TVP38-RELATED"/>
    <property type="match status" value="1"/>
</dbReference>
<evidence type="ECO:0000313" key="9">
    <source>
        <dbReference type="Proteomes" id="UP000238322"/>
    </source>
</evidence>
<dbReference type="RefSeq" id="WP_105328705.1">
    <property type="nucleotide sequence ID" value="NZ_PUHY01000005.1"/>
</dbReference>
<dbReference type="AlphaFoldDB" id="A0A2S8FZ43"/>
<keyword evidence="3 6" id="KW-0812">Transmembrane</keyword>
<dbReference type="GO" id="GO:0005886">
    <property type="term" value="C:plasma membrane"/>
    <property type="evidence" value="ECO:0007669"/>
    <property type="project" value="UniProtKB-SubCell"/>
</dbReference>
<organism evidence="8 9">
    <name type="scientific">Blastopirellula marina</name>
    <dbReference type="NCBI Taxonomy" id="124"/>
    <lineage>
        <taxon>Bacteria</taxon>
        <taxon>Pseudomonadati</taxon>
        <taxon>Planctomycetota</taxon>
        <taxon>Planctomycetia</taxon>
        <taxon>Pirellulales</taxon>
        <taxon>Pirellulaceae</taxon>
        <taxon>Blastopirellula</taxon>
    </lineage>
</organism>
<feature type="transmembrane region" description="Helical" evidence="6">
    <location>
        <begin position="159"/>
        <end position="179"/>
    </location>
</feature>
<dbReference type="InterPro" id="IPR015414">
    <property type="entry name" value="TMEM64"/>
</dbReference>
<keyword evidence="2 6" id="KW-1003">Cell membrane</keyword>
<keyword evidence="4 6" id="KW-1133">Transmembrane helix</keyword>
<proteinExistence type="inferred from homology"/>
<dbReference type="OrthoDB" id="9779114at2"/>
<evidence type="ECO:0000256" key="1">
    <source>
        <dbReference type="ARBA" id="ARBA00004651"/>
    </source>
</evidence>
<dbReference type="InterPro" id="IPR032816">
    <property type="entry name" value="VTT_dom"/>
</dbReference>
<name>A0A2S8FZ43_9BACT</name>
<feature type="transmembrane region" description="Helical" evidence="6">
    <location>
        <begin position="106"/>
        <end position="130"/>
    </location>
</feature>
<feature type="transmembrane region" description="Helical" evidence="6">
    <location>
        <begin position="76"/>
        <end position="99"/>
    </location>
</feature>
<evidence type="ECO:0000256" key="6">
    <source>
        <dbReference type="RuleBase" id="RU366058"/>
    </source>
</evidence>
<evidence type="ECO:0000256" key="3">
    <source>
        <dbReference type="ARBA" id="ARBA00022692"/>
    </source>
</evidence>
<evidence type="ECO:0000313" key="8">
    <source>
        <dbReference type="EMBL" id="PQO37456.1"/>
    </source>
</evidence>
<feature type="transmembrane region" description="Helical" evidence="6">
    <location>
        <begin position="230"/>
        <end position="250"/>
    </location>
</feature>
<dbReference type="EMBL" id="PUHY01000005">
    <property type="protein sequence ID" value="PQO37456.1"/>
    <property type="molecule type" value="Genomic_DNA"/>
</dbReference>
<dbReference type="Proteomes" id="UP000238322">
    <property type="component" value="Unassembled WGS sequence"/>
</dbReference>
<comment type="caution">
    <text evidence="8">The sequence shown here is derived from an EMBL/GenBank/DDBJ whole genome shotgun (WGS) entry which is preliminary data.</text>
</comment>
<feature type="transmembrane region" description="Helical" evidence="6">
    <location>
        <begin position="191"/>
        <end position="210"/>
    </location>
</feature>
<evidence type="ECO:0000256" key="2">
    <source>
        <dbReference type="ARBA" id="ARBA00022475"/>
    </source>
</evidence>
<comment type="subcellular location">
    <subcellularLocation>
        <location evidence="1 6">Cell membrane</location>
        <topology evidence="1 6">Multi-pass membrane protein</topology>
    </subcellularLocation>
</comment>
<dbReference type="Pfam" id="PF09335">
    <property type="entry name" value="VTT_dom"/>
    <property type="match status" value="1"/>
</dbReference>
<reference evidence="8 9" key="1">
    <citation type="submission" date="2018-02" db="EMBL/GenBank/DDBJ databases">
        <title>Comparative genomes isolates from brazilian mangrove.</title>
        <authorList>
            <person name="Araujo J.E."/>
            <person name="Taketani R.G."/>
            <person name="Silva M.C.P."/>
            <person name="Loureco M.V."/>
            <person name="Andreote F.D."/>
        </authorList>
    </citation>
    <scope>NUCLEOTIDE SEQUENCE [LARGE SCALE GENOMIC DNA]</scope>
    <source>
        <strain evidence="8 9">Hex-1 MGV</strain>
    </source>
</reference>
<keyword evidence="5 6" id="KW-0472">Membrane</keyword>
<comment type="similarity">
    <text evidence="6">Belongs to the TVP38/TMEM64 family.</text>
</comment>